<dbReference type="InterPro" id="IPR036428">
    <property type="entry name" value="PCD_sf"/>
</dbReference>
<dbReference type="EMBL" id="JAEQNC010000015">
    <property type="protein sequence ID" value="MBL0374655.1"/>
    <property type="molecule type" value="Genomic_DNA"/>
</dbReference>
<dbReference type="CDD" id="cd00914">
    <property type="entry name" value="PCD_DCoH_subfamily_b"/>
    <property type="match status" value="1"/>
</dbReference>
<accession>A0A936YWI1</accession>
<dbReference type="GO" id="GO:0008124">
    <property type="term" value="F:4-alpha-hydroxytetrahydrobiopterin dehydratase activity"/>
    <property type="evidence" value="ECO:0007669"/>
    <property type="project" value="UniProtKB-UniRule"/>
</dbReference>
<keyword evidence="6" id="KW-1185">Reference proteome</keyword>
<proteinExistence type="inferred from homology"/>
<dbReference type="SUPFAM" id="SSF55248">
    <property type="entry name" value="PCD-like"/>
    <property type="match status" value="1"/>
</dbReference>
<name>A0A936YWI1_9HYPH</name>
<dbReference type="PANTHER" id="PTHR12599">
    <property type="entry name" value="PTERIN-4-ALPHA-CARBINOLAMINE DEHYDRATASE"/>
    <property type="match status" value="1"/>
</dbReference>
<dbReference type="Pfam" id="PF01329">
    <property type="entry name" value="Pterin_4a"/>
    <property type="match status" value="1"/>
</dbReference>
<evidence type="ECO:0000256" key="1">
    <source>
        <dbReference type="ARBA" id="ARBA00001554"/>
    </source>
</evidence>
<evidence type="ECO:0000313" key="5">
    <source>
        <dbReference type="EMBL" id="MBL0374655.1"/>
    </source>
</evidence>
<dbReference type="NCBIfam" id="NF002018">
    <property type="entry name" value="PRK00823.1-3"/>
    <property type="match status" value="1"/>
</dbReference>
<evidence type="ECO:0000313" key="6">
    <source>
        <dbReference type="Proteomes" id="UP000633219"/>
    </source>
</evidence>
<gene>
    <name evidence="5" type="ORF">JJB09_21820</name>
</gene>
<comment type="similarity">
    <text evidence="2 4">Belongs to the pterin-4-alpha-carbinolamine dehydratase family.</text>
</comment>
<dbReference type="GO" id="GO:0006729">
    <property type="term" value="P:tetrahydrobiopterin biosynthetic process"/>
    <property type="evidence" value="ECO:0007669"/>
    <property type="project" value="InterPro"/>
</dbReference>
<sequence length="99" mass="10994">MSREKLSSQEIAEALGALAGWEMADESTAIEKTFRFSGFPQAFGFMAECALFAEKIDHHPEWSNVYRTVVVKLSTHSAKGLTKLDFDLAAFMDKAASHH</sequence>
<dbReference type="Gene3D" id="3.30.1360.20">
    <property type="entry name" value="Transcriptional coactivator/pterin dehydratase"/>
    <property type="match status" value="1"/>
</dbReference>
<dbReference type="PANTHER" id="PTHR12599:SF0">
    <property type="entry name" value="PTERIN-4-ALPHA-CARBINOLAMINE DEHYDRATASE"/>
    <property type="match status" value="1"/>
</dbReference>
<evidence type="ECO:0000256" key="4">
    <source>
        <dbReference type="HAMAP-Rule" id="MF_00434"/>
    </source>
</evidence>
<dbReference type="InterPro" id="IPR001533">
    <property type="entry name" value="Pterin_deHydtase"/>
</dbReference>
<protein>
    <recommendedName>
        <fullName evidence="4">Putative pterin-4-alpha-carbinolamine dehydratase</fullName>
        <shortName evidence="4">PHS</shortName>
        <ecNumber evidence="4">4.2.1.96</ecNumber>
    </recommendedName>
    <alternativeName>
        <fullName evidence="4">4-alpha-hydroxy-tetrahydropterin dehydratase</fullName>
    </alternativeName>
    <alternativeName>
        <fullName evidence="4">Pterin carbinolamine dehydratase</fullName>
        <shortName evidence="4">PCD</shortName>
    </alternativeName>
</protein>
<keyword evidence="3 4" id="KW-0456">Lyase</keyword>
<dbReference type="AlphaFoldDB" id="A0A936YWI1"/>
<comment type="caution">
    <text evidence="5">The sequence shown here is derived from an EMBL/GenBank/DDBJ whole genome shotgun (WGS) entry which is preliminary data.</text>
</comment>
<reference evidence="5" key="1">
    <citation type="submission" date="2021-01" db="EMBL/GenBank/DDBJ databases">
        <title>Rhizobium sp. strain KVB221 16S ribosomal RNA gene Genome sequencing and assembly.</title>
        <authorList>
            <person name="Kang M."/>
        </authorList>
    </citation>
    <scope>NUCLEOTIDE SEQUENCE</scope>
    <source>
        <strain evidence="5">KVB221</strain>
    </source>
</reference>
<dbReference type="HAMAP" id="MF_00434">
    <property type="entry name" value="Pterin_4_alpha"/>
    <property type="match status" value="1"/>
</dbReference>
<evidence type="ECO:0000256" key="2">
    <source>
        <dbReference type="ARBA" id="ARBA00006472"/>
    </source>
</evidence>
<organism evidence="5 6">
    <name type="scientific">Rhizobium setariae</name>
    <dbReference type="NCBI Taxonomy" id="2801340"/>
    <lineage>
        <taxon>Bacteria</taxon>
        <taxon>Pseudomonadati</taxon>
        <taxon>Pseudomonadota</taxon>
        <taxon>Alphaproteobacteria</taxon>
        <taxon>Hyphomicrobiales</taxon>
        <taxon>Rhizobiaceae</taxon>
        <taxon>Rhizobium/Agrobacterium group</taxon>
        <taxon>Rhizobium</taxon>
    </lineage>
</organism>
<evidence type="ECO:0000256" key="3">
    <source>
        <dbReference type="ARBA" id="ARBA00023239"/>
    </source>
</evidence>
<comment type="catalytic activity">
    <reaction evidence="1 4">
        <text>(4aS,6R)-4a-hydroxy-L-erythro-5,6,7,8-tetrahydrobiopterin = (6R)-L-erythro-6,7-dihydrobiopterin + H2O</text>
        <dbReference type="Rhea" id="RHEA:11920"/>
        <dbReference type="ChEBI" id="CHEBI:15377"/>
        <dbReference type="ChEBI" id="CHEBI:15642"/>
        <dbReference type="ChEBI" id="CHEBI:43120"/>
        <dbReference type="EC" id="4.2.1.96"/>
    </reaction>
</comment>
<dbReference type="RefSeq" id="WP_201663208.1">
    <property type="nucleotide sequence ID" value="NZ_JAEQNC010000015.1"/>
</dbReference>
<dbReference type="EC" id="4.2.1.96" evidence="4"/>
<dbReference type="Proteomes" id="UP000633219">
    <property type="component" value="Unassembled WGS sequence"/>
</dbReference>